<reference evidence="3" key="1">
    <citation type="submission" date="2017-09" db="EMBL/GenBank/DDBJ databases">
        <authorList>
            <person name="Varghese N."/>
            <person name="Submissions S."/>
        </authorList>
    </citation>
    <scope>NUCLEOTIDE SEQUENCE [LARGE SCALE GENOMIC DNA]</scope>
    <source>
        <strain evidence="3">USBA 140</strain>
    </source>
</reference>
<evidence type="ECO:0000259" key="1">
    <source>
        <dbReference type="PROSITE" id="PS51379"/>
    </source>
</evidence>
<dbReference type="Proteomes" id="UP000219621">
    <property type="component" value="Unassembled WGS sequence"/>
</dbReference>
<dbReference type="AlphaFoldDB" id="A0A286G688"/>
<organism evidence="2 3">
    <name type="scientific">Caenispirillum bisanense</name>
    <dbReference type="NCBI Taxonomy" id="414052"/>
    <lineage>
        <taxon>Bacteria</taxon>
        <taxon>Pseudomonadati</taxon>
        <taxon>Pseudomonadota</taxon>
        <taxon>Alphaproteobacteria</taxon>
        <taxon>Rhodospirillales</taxon>
        <taxon>Novispirillaceae</taxon>
        <taxon>Caenispirillum</taxon>
    </lineage>
</organism>
<name>A0A286G688_9PROT</name>
<keyword evidence="3" id="KW-1185">Reference proteome</keyword>
<feature type="domain" description="4Fe-4S ferredoxin-type" evidence="1">
    <location>
        <begin position="31"/>
        <end position="64"/>
    </location>
</feature>
<dbReference type="InterPro" id="IPR047927">
    <property type="entry name" value="YfhL-like"/>
</dbReference>
<protein>
    <submittedName>
        <fullName evidence="2">4Fe-4S dicluster domain-containing protein</fullName>
    </submittedName>
</protein>
<dbReference type="Pfam" id="PF12838">
    <property type="entry name" value="Fer4_7"/>
    <property type="match status" value="1"/>
</dbReference>
<dbReference type="RefSeq" id="WP_097277644.1">
    <property type="nucleotide sequence ID" value="NZ_OCNJ01000001.1"/>
</dbReference>
<dbReference type="PROSITE" id="PS51379">
    <property type="entry name" value="4FE4S_FER_2"/>
    <property type="match status" value="2"/>
</dbReference>
<dbReference type="OrthoDB" id="9800445at2"/>
<evidence type="ECO:0000313" key="2">
    <source>
        <dbReference type="EMBL" id="SOD91061.1"/>
    </source>
</evidence>
<proteinExistence type="predicted"/>
<evidence type="ECO:0000313" key="3">
    <source>
        <dbReference type="Proteomes" id="UP000219621"/>
    </source>
</evidence>
<sequence length="81" mass="8336">MALLINDSCINCGACPEVCPNAAITAGDVVFEIDPARCTECVGAHADPQCIAVCPVDCIVKDPAHAESPQALQAKYAALHA</sequence>
<accession>A0A286G688</accession>
<dbReference type="EMBL" id="OCNJ01000001">
    <property type="protein sequence ID" value="SOD91061.1"/>
    <property type="molecule type" value="Genomic_DNA"/>
</dbReference>
<gene>
    <name evidence="2" type="ORF">SAMN05421508_101789</name>
</gene>
<dbReference type="InterPro" id="IPR017896">
    <property type="entry name" value="4Fe4S_Fe-S-bd"/>
</dbReference>
<dbReference type="Gene3D" id="3.30.70.20">
    <property type="match status" value="1"/>
</dbReference>
<feature type="domain" description="4Fe-4S ferredoxin-type" evidence="1">
    <location>
        <begin position="1"/>
        <end position="29"/>
    </location>
</feature>
<dbReference type="SUPFAM" id="SSF54862">
    <property type="entry name" value="4Fe-4S ferredoxins"/>
    <property type="match status" value="1"/>
</dbReference>
<dbReference type="NCBIfam" id="NF033683">
    <property type="entry name" value="di_4Fe-4S_YfhL"/>
    <property type="match status" value="1"/>
</dbReference>